<dbReference type="RefSeq" id="WP_174494913.1">
    <property type="nucleotide sequence ID" value="NZ_CADDWK010000002.1"/>
</dbReference>
<dbReference type="Gene3D" id="3.40.50.2000">
    <property type="entry name" value="Glycogen Phosphorylase B"/>
    <property type="match status" value="2"/>
</dbReference>
<dbReference type="CDD" id="cd03801">
    <property type="entry name" value="GT4_PimA-like"/>
    <property type="match status" value="1"/>
</dbReference>
<accession>A0A841PUF1</accession>
<organism evidence="2 3">
    <name type="scientific">Salirhabdus euzebyi</name>
    <dbReference type="NCBI Taxonomy" id="394506"/>
    <lineage>
        <taxon>Bacteria</taxon>
        <taxon>Bacillati</taxon>
        <taxon>Bacillota</taxon>
        <taxon>Bacilli</taxon>
        <taxon>Bacillales</taxon>
        <taxon>Bacillaceae</taxon>
        <taxon>Salirhabdus</taxon>
    </lineage>
</organism>
<reference evidence="2 3" key="1">
    <citation type="submission" date="2020-08" db="EMBL/GenBank/DDBJ databases">
        <title>Genomic Encyclopedia of Type Strains, Phase IV (KMG-IV): sequencing the most valuable type-strain genomes for metagenomic binning, comparative biology and taxonomic classification.</title>
        <authorList>
            <person name="Goeker M."/>
        </authorList>
    </citation>
    <scope>NUCLEOTIDE SEQUENCE [LARGE SCALE GENOMIC DNA]</scope>
    <source>
        <strain evidence="2 3">DSM 19612</strain>
    </source>
</reference>
<evidence type="ECO:0000313" key="2">
    <source>
        <dbReference type="EMBL" id="MBB6452430.1"/>
    </source>
</evidence>
<keyword evidence="2" id="KW-0808">Transferase</keyword>
<name>A0A841PUF1_9BACI</name>
<evidence type="ECO:0000313" key="3">
    <source>
        <dbReference type="Proteomes" id="UP000581688"/>
    </source>
</evidence>
<dbReference type="AlphaFoldDB" id="A0A841PUF1"/>
<dbReference type="Pfam" id="PF00534">
    <property type="entry name" value="Glycos_transf_1"/>
    <property type="match status" value="1"/>
</dbReference>
<comment type="caution">
    <text evidence="2">The sequence shown here is derived from an EMBL/GenBank/DDBJ whole genome shotgun (WGS) entry which is preliminary data.</text>
</comment>
<dbReference type="GO" id="GO:0016757">
    <property type="term" value="F:glycosyltransferase activity"/>
    <property type="evidence" value="ECO:0007669"/>
    <property type="project" value="InterPro"/>
</dbReference>
<proteinExistence type="predicted"/>
<dbReference type="PANTHER" id="PTHR46660">
    <property type="match status" value="1"/>
</dbReference>
<dbReference type="Proteomes" id="UP000581688">
    <property type="component" value="Unassembled WGS sequence"/>
</dbReference>
<dbReference type="InterPro" id="IPR052622">
    <property type="entry name" value="Glycosyltransferase_G1"/>
</dbReference>
<gene>
    <name evidence="2" type="ORF">HNQ94_000875</name>
</gene>
<dbReference type="InterPro" id="IPR001296">
    <property type="entry name" value="Glyco_trans_1"/>
</dbReference>
<dbReference type="SUPFAM" id="SSF53756">
    <property type="entry name" value="UDP-Glycosyltransferase/glycogen phosphorylase"/>
    <property type="match status" value="1"/>
</dbReference>
<evidence type="ECO:0000259" key="1">
    <source>
        <dbReference type="Pfam" id="PF00534"/>
    </source>
</evidence>
<feature type="domain" description="Glycosyl transferase family 1" evidence="1">
    <location>
        <begin position="143"/>
        <end position="307"/>
    </location>
</feature>
<dbReference type="PANTHER" id="PTHR46660:SF2">
    <property type="entry name" value="GLYCOSYLTRANSFERASE 1 DOMAIN-CONTAINING PROTEIN 1"/>
    <property type="match status" value="1"/>
</dbReference>
<protein>
    <submittedName>
        <fullName evidence="2">Glycosyltransferase involved in cell wall biosynthesis</fullName>
    </submittedName>
</protein>
<dbReference type="EMBL" id="JACHGH010000002">
    <property type="protein sequence ID" value="MBB6452430.1"/>
    <property type="molecule type" value="Genomic_DNA"/>
</dbReference>
<sequence length="335" mass="38043">MKVLLITPNFHQPRGNTVTVQRIANGLQKLGVRTEIISNMDDNVITELPQADIVHGFHAYRFYQFKEKLKQPLHHYVVTMTGTDLNHDLFNKDRRKDVLDCLRNAKAIHVFDHEAKGILAKEASELYSKIHIIHQGTPPFMENQPAIQKDKNTFLFVLPAGIRKVKNVPSAIHMLKSLHDNYPYIRLWLVGPVIEQEEGKVVQELVGKNSDWVTYIGQVDHDKMGGIYHEADAVLNTSISEGQSAAILEAMSYGIPVIASDNHGNKNIVTQGKTGFVYENKIQFLDYAEQIMNNIELRQQIGETAKNYIAENHSSSYEANKLQTIYENALQENIE</sequence>
<keyword evidence="3" id="KW-1185">Reference proteome</keyword>